<evidence type="ECO:0000313" key="6">
    <source>
        <dbReference type="EMBL" id="GLB49119.1"/>
    </source>
</evidence>
<keyword evidence="7" id="KW-1185">Reference proteome</keyword>
<dbReference type="Proteomes" id="UP001143543">
    <property type="component" value="Unassembled WGS sequence"/>
</dbReference>
<dbReference type="InterPro" id="IPR000866">
    <property type="entry name" value="AhpC/TSA"/>
</dbReference>
<dbReference type="PROSITE" id="PS51352">
    <property type="entry name" value="THIOREDOXIN_2"/>
    <property type="match status" value="1"/>
</dbReference>
<dbReference type="InterPro" id="IPR013766">
    <property type="entry name" value="Thioredoxin_domain"/>
</dbReference>
<protein>
    <submittedName>
        <fullName evidence="6">Thiol:disulfide interchange protein</fullName>
    </submittedName>
</protein>
<dbReference type="SUPFAM" id="SSF52833">
    <property type="entry name" value="Thioredoxin-like"/>
    <property type="match status" value="1"/>
</dbReference>
<sequence length="346" mass="39466">MKKIFAIIFAGMLCACNQNTKKEEVTNNQFEITGTLATPFEGYIYLTYADTVDSVLVKENTFHFTGKVPYTKDGHLSLKSGSEQAFFYVENSHLTLTTDYDHKDYKEGSYPFITITNIEGSKSYTIEQDFYAFYKKHESNQNFPDLLYKKLDTLTTTHPTHPFSGAILASCSFLNPVLTKQQLLKLYAKLDTTKQSNNDLYVFKRGIANLDKFSRGKSFLEFALPNTQNDTIAITYNHGKITLVDFWASYCVPCRKANPKYVALKERVQNPNFDIVSISIDEDTKLWKEAIKKDKLTWTNLLDSQKTIYNQLGAIGIPYTYVLDENGTILSINPSIDEIEKLVSTF</sequence>
<dbReference type="InterPro" id="IPR050553">
    <property type="entry name" value="Thioredoxin_ResA/DsbE_sf"/>
</dbReference>
<keyword evidence="3" id="KW-1015">Disulfide bond</keyword>
<dbReference type="Gene3D" id="3.40.30.10">
    <property type="entry name" value="Glutaredoxin"/>
    <property type="match status" value="1"/>
</dbReference>
<feature type="domain" description="Thioredoxin" evidence="5">
    <location>
        <begin position="213"/>
        <end position="346"/>
    </location>
</feature>
<dbReference type="PROSITE" id="PS51257">
    <property type="entry name" value="PROKAR_LIPOPROTEIN"/>
    <property type="match status" value="1"/>
</dbReference>
<evidence type="ECO:0000256" key="4">
    <source>
        <dbReference type="ARBA" id="ARBA00023284"/>
    </source>
</evidence>
<gene>
    <name evidence="6" type="ORF">Y10_14870</name>
</gene>
<proteinExistence type="predicted"/>
<keyword evidence="2" id="KW-0201">Cytochrome c-type biogenesis</keyword>
<dbReference type="EMBL" id="BRVO01000001">
    <property type="protein sequence ID" value="GLB49119.1"/>
    <property type="molecule type" value="Genomic_DNA"/>
</dbReference>
<reference evidence="6" key="1">
    <citation type="submission" date="2022-07" db="EMBL/GenBank/DDBJ databases">
        <title>Taxonomy of Novel Oxalotrophic and Methylotrophic Bacteria.</title>
        <authorList>
            <person name="Sahin N."/>
            <person name="Tani A."/>
        </authorList>
    </citation>
    <scope>NUCLEOTIDE SEQUENCE</scope>
    <source>
        <strain evidence="6">Y10</strain>
    </source>
</reference>
<keyword evidence="4" id="KW-0676">Redox-active center</keyword>
<evidence type="ECO:0000256" key="1">
    <source>
        <dbReference type="ARBA" id="ARBA00004196"/>
    </source>
</evidence>
<dbReference type="CDD" id="cd02966">
    <property type="entry name" value="TlpA_like_family"/>
    <property type="match status" value="1"/>
</dbReference>
<dbReference type="PANTHER" id="PTHR42852:SF6">
    <property type="entry name" value="THIOL:DISULFIDE INTERCHANGE PROTEIN DSBE"/>
    <property type="match status" value="1"/>
</dbReference>
<dbReference type="InterPro" id="IPR025380">
    <property type="entry name" value="DUF4369"/>
</dbReference>
<evidence type="ECO:0000256" key="3">
    <source>
        <dbReference type="ARBA" id="ARBA00023157"/>
    </source>
</evidence>
<dbReference type="Pfam" id="PF14289">
    <property type="entry name" value="DUF4369"/>
    <property type="match status" value="1"/>
</dbReference>
<evidence type="ECO:0000259" key="5">
    <source>
        <dbReference type="PROSITE" id="PS51352"/>
    </source>
</evidence>
<dbReference type="InterPro" id="IPR036249">
    <property type="entry name" value="Thioredoxin-like_sf"/>
</dbReference>
<comment type="caution">
    <text evidence="6">The sequence shown here is derived from an EMBL/GenBank/DDBJ whole genome shotgun (WGS) entry which is preliminary data.</text>
</comment>
<evidence type="ECO:0000313" key="7">
    <source>
        <dbReference type="Proteomes" id="UP001143543"/>
    </source>
</evidence>
<evidence type="ECO:0000256" key="2">
    <source>
        <dbReference type="ARBA" id="ARBA00022748"/>
    </source>
</evidence>
<comment type="subcellular location">
    <subcellularLocation>
        <location evidence="1">Cell envelope</location>
    </subcellularLocation>
</comment>
<dbReference type="Pfam" id="PF00578">
    <property type="entry name" value="AhpC-TSA"/>
    <property type="match status" value="1"/>
</dbReference>
<name>A0ABQ5MI94_9FLAO</name>
<organism evidence="6 7">
    <name type="scientific">Neptunitalea lumnitzerae</name>
    <dbReference type="NCBI Taxonomy" id="2965509"/>
    <lineage>
        <taxon>Bacteria</taxon>
        <taxon>Pseudomonadati</taxon>
        <taxon>Bacteroidota</taxon>
        <taxon>Flavobacteriia</taxon>
        <taxon>Flavobacteriales</taxon>
        <taxon>Flavobacteriaceae</taxon>
        <taxon>Neptunitalea</taxon>
    </lineage>
</organism>
<accession>A0ABQ5MI94</accession>
<dbReference type="RefSeq" id="WP_281764732.1">
    <property type="nucleotide sequence ID" value="NZ_BRVO01000001.1"/>
</dbReference>
<dbReference type="PANTHER" id="PTHR42852">
    <property type="entry name" value="THIOL:DISULFIDE INTERCHANGE PROTEIN DSBE"/>
    <property type="match status" value="1"/>
</dbReference>